<dbReference type="EMBL" id="GBHO01008548">
    <property type="protein sequence ID" value="JAG35056.1"/>
    <property type="molecule type" value="Transcribed_RNA"/>
</dbReference>
<protein>
    <submittedName>
        <fullName evidence="1">Glutamyl-tRNA(Gln) amidotransferase subunit A</fullName>
    </submittedName>
</protein>
<gene>
    <name evidence="1" type="primary">gatA_11</name>
    <name evidence="1" type="ORF">CM83_101788</name>
</gene>
<reference evidence="1" key="2">
    <citation type="submission" date="2014-07" db="EMBL/GenBank/DDBJ databases">
        <authorList>
            <person name="Hull J."/>
        </authorList>
    </citation>
    <scope>NUCLEOTIDE SEQUENCE</scope>
</reference>
<sequence>PGVGSPVAVGNTVAVGIRIDCALLATIPERNQLGELHRRNTGDEYTVPTSLHVLRNVDLESGVQPHEREHKVVMGGGEATEILAYDAVPTLEAVLFREIERGMSSLRC</sequence>
<accession>A0A0A9YTW2</accession>
<feature type="non-terminal residue" evidence="1">
    <location>
        <position position="1"/>
    </location>
</feature>
<organism evidence="1">
    <name type="scientific">Lygus hesperus</name>
    <name type="common">Western plant bug</name>
    <dbReference type="NCBI Taxonomy" id="30085"/>
    <lineage>
        <taxon>Eukaryota</taxon>
        <taxon>Metazoa</taxon>
        <taxon>Ecdysozoa</taxon>
        <taxon>Arthropoda</taxon>
        <taxon>Hexapoda</taxon>
        <taxon>Insecta</taxon>
        <taxon>Pterygota</taxon>
        <taxon>Neoptera</taxon>
        <taxon>Paraneoptera</taxon>
        <taxon>Hemiptera</taxon>
        <taxon>Heteroptera</taxon>
        <taxon>Panheteroptera</taxon>
        <taxon>Cimicomorpha</taxon>
        <taxon>Miridae</taxon>
        <taxon>Mirini</taxon>
        <taxon>Lygus</taxon>
    </lineage>
</organism>
<reference evidence="1" key="1">
    <citation type="journal article" date="2014" name="PLoS ONE">
        <title>Transcriptome-Based Identification of ABC Transporters in the Western Tarnished Plant Bug Lygus hesperus.</title>
        <authorList>
            <person name="Hull J.J."/>
            <person name="Chaney K."/>
            <person name="Geib S.M."/>
            <person name="Fabrick J.A."/>
            <person name="Brent C.S."/>
            <person name="Walsh D."/>
            <person name="Lavine L.C."/>
        </authorList>
    </citation>
    <scope>NUCLEOTIDE SEQUENCE</scope>
</reference>
<proteinExistence type="predicted"/>
<dbReference type="GO" id="GO:0016740">
    <property type="term" value="F:transferase activity"/>
    <property type="evidence" value="ECO:0007669"/>
    <property type="project" value="UniProtKB-KW"/>
</dbReference>
<evidence type="ECO:0000313" key="1">
    <source>
        <dbReference type="EMBL" id="JAG35056.1"/>
    </source>
</evidence>
<name>A0A0A9YTW2_LYGHE</name>
<dbReference type="AlphaFoldDB" id="A0A0A9YTW2"/>
<keyword evidence="1" id="KW-0808">Transferase</keyword>